<comment type="function">
    <text evidence="1">Essential for recycling GMP and indirectly, cGMP.</text>
</comment>
<evidence type="ECO:0000313" key="7">
    <source>
        <dbReference type="EMBL" id="OKP87109.1"/>
    </source>
</evidence>
<comment type="caution">
    <text evidence="7">The sequence shown here is derived from an EMBL/GenBank/DDBJ whole genome shotgun (WGS) entry which is preliminary data.</text>
</comment>
<evidence type="ECO:0000256" key="2">
    <source>
        <dbReference type="ARBA" id="ARBA00005790"/>
    </source>
</evidence>
<evidence type="ECO:0000259" key="6">
    <source>
        <dbReference type="PROSITE" id="PS50052"/>
    </source>
</evidence>
<dbReference type="InterPro" id="IPR008144">
    <property type="entry name" value="Guanylate_kin-like_dom"/>
</dbReference>
<comment type="catalytic activity">
    <reaction evidence="5">
        <text>GMP + ATP = GDP + ADP</text>
        <dbReference type="Rhea" id="RHEA:20780"/>
        <dbReference type="ChEBI" id="CHEBI:30616"/>
        <dbReference type="ChEBI" id="CHEBI:58115"/>
        <dbReference type="ChEBI" id="CHEBI:58189"/>
        <dbReference type="ChEBI" id="CHEBI:456216"/>
        <dbReference type="EC" id="2.7.4.8"/>
    </reaction>
</comment>
<dbReference type="InterPro" id="IPR020590">
    <property type="entry name" value="Guanylate_kinase_CS"/>
</dbReference>
<comment type="similarity">
    <text evidence="2">Belongs to the guanylate kinase family.</text>
</comment>
<evidence type="ECO:0000256" key="3">
    <source>
        <dbReference type="ARBA" id="ARBA00022679"/>
    </source>
</evidence>
<dbReference type="PROSITE" id="PS50052">
    <property type="entry name" value="GUANYLATE_KINASE_2"/>
    <property type="match status" value="1"/>
</dbReference>
<dbReference type="SUPFAM" id="SSF52540">
    <property type="entry name" value="P-loop containing nucleoside triphosphate hydrolases"/>
    <property type="match status" value="1"/>
</dbReference>
<keyword evidence="8" id="KW-1185">Reference proteome</keyword>
<dbReference type="GO" id="GO:0016301">
    <property type="term" value="F:kinase activity"/>
    <property type="evidence" value="ECO:0007669"/>
    <property type="project" value="UniProtKB-KW"/>
</dbReference>
<evidence type="ECO:0000256" key="4">
    <source>
        <dbReference type="ARBA" id="ARBA00022777"/>
    </source>
</evidence>
<dbReference type="EMBL" id="LVWI01000036">
    <property type="protein sequence ID" value="OKP87109.1"/>
    <property type="molecule type" value="Genomic_DNA"/>
</dbReference>
<reference evidence="7 8" key="1">
    <citation type="submission" date="2016-03" db="EMBL/GenBank/DDBJ databases">
        <authorList>
            <person name="Sant'Anna F.H."/>
            <person name="Ambrosini A."/>
            <person name="Souza R."/>
            <person name="Bach E."/>
            <person name="Fernandes G."/>
            <person name="Balsanelli E."/>
            <person name="Baura V.A."/>
            <person name="Souza E.M."/>
            <person name="Passaglia L."/>
        </authorList>
    </citation>
    <scope>NUCLEOTIDE SEQUENCE [LARGE SCALE GENOMIC DNA]</scope>
    <source>
        <strain evidence="7 8">P26E</strain>
    </source>
</reference>
<accession>A0ABX3EP98</accession>
<dbReference type="PANTHER" id="PTHR23117">
    <property type="entry name" value="GUANYLATE KINASE-RELATED"/>
    <property type="match status" value="1"/>
</dbReference>
<dbReference type="Pfam" id="PF00625">
    <property type="entry name" value="Guanylate_kin"/>
    <property type="match status" value="1"/>
</dbReference>
<keyword evidence="3" id="KW-0808">Transferase</keyword>
<evidence type="ECO:0000313" key="8">
    <source>
        <dbReference type="Proteomes" id="UP000186058"/>
    </source>
</evidence>
<dbReference type="InterPro" id="IPR008145">
    <property type="entry name" value="GK/Ca_channel_bsu"/>
</dbReference>
<dbReference type="Gene3D" id="3.40.50.300">
    <property type="entry name" value="P-loop containing nucleotide triphosphate hydrolases"/>
    <property type="match status" value="1"/>
</dbReference>
<dbReference type="SMART" id="SM00072">
    <property type="entry name" value="GuKc"/>
    <property type="match status" value="1"/>
</dbReference>
<evidence type="ECO:0000256" key="1">
    <source>
        <dbReference type="ARBA" id="ARBA00003531"/>
    </source>
</evidence>
<gene>
    <name evidence="7" type="ORF">A3844_11050</name>
</gene>
<organism evidence="7 8">
    <name type="scientific">Paenibacillus helianthi</name>
    <dbReference type="NCBI Taxonomy" id="1349432"/>
    <lineage>
        <taxon>Bacteria</taxon>
        <taxon>Bacillati</taxon>
        <taxon>Bacillota</taxon>
        <taxon>Bacilli</taxon>
        <taxon>Bacillales</taxon>
        <taxon>Paenibacillaceae</taxon>
        <taxon>Paenibacillus</taxon>
    </lineage>
</organism>
<dbReference type="RefSeq" id="WP_074100409.1">
    <property type="nucleotide sequence ID" value="NZ_LVWI01000036.1"/>
</dbReference>
<feature type="domain" description="Guanylate kinase-like" evidence="6">
    <location>
        <begin position="31"/>
        <end position="207"/>
    </location>
</feature>
<name>A0ABX3EP98_9BACL</name>
<evidence type="ECO:0000256" key="5">
    <source>
        <dbReference type="ARBA" id="ARBA00048594"/>
    </source>
</evidence>
<sequence>MWNWLKTSKASAIQEDTQNQPAETLIESSHPKIIIITGTSGSGRKSIAKQLSASLGIPYILPYTTRAARPQEEDGQHYHFISDGEFQAMVETNAFFQRVHLERGHYGIALADLEQGIEEHKAVIVVVNHEGASAFRKKYGEEALRIFIYVTKNDIQLRLEREAVPYGIVDEYLGNYTEEVAFKRESEYLLQNMEPELTVQKIKEFLQTKI</sequence>
<dbReference type="PANTHER" id="PTHR23117:SF13">
    <property type="entry name" value="GUANYLATE KINASE"/>
    <property type="match status" value="1"/>
</dbReference>
<protein>
    <submittedName>
        <fullName evidence="7">Guanylate kinase</fullName>
    </submittedName>
</protein>
<dbReference type="Proteomes" id="UP000186058">
    <property type="component" value="Unassembled WGS sequence"/>
</dbReference>
<proteinExistence type="inferred from homology"/>
<keyword evidence="4 7" id="KW-0418">Kinase</keyword>
<dbReference type="InterPro" id="IPR027417">
    <property type="entry name" value="P-loop_NTPase"/>
</dbReference>
<dbReference type="PROSITE" id="PS00856">
    <property type="entry name" value="GUANYLATE_KINASE_1"/>
    <property type="match status" value="1"/>
</dbReference>